<proteinExistence type="predicted"/>
<name>A0ABD2CZD8_VESMC</name>
<evidence type="ECO:0000313" key="3">
    <source>
        <dbReference type="Proteomes" id="UP001607303"/>
    </source>
</evidence>
<feature type="compositionally biased region" description="Acidic residues" evidence="1">
    <location>
        <begin position="21"/>
        <end position="35"/>
    </location>
</feature>
<dbReference type="EMBL" id="JAYRBN010000010">
    <property type="protein sequence ID" value="KAL2750480.1"/>
    <property type="molecule type" value="Genomic_DNA"/>
</dbReference>
<accession>A0ABD2CZD8</accession>
<protein>
    <submittedName>
        <fullName evidence="2">Uncharacterized protein</fullName>
    </submittedName>
</protein>
<evidence type="ECO:0000256" key="1">
    <source>
        <dbReference type="SAM" id="MobiDB-lite"/>
    </source>
</evidence>
<reference evidence="2 3" key="1">
    <citation type="journal article" date="2024" name="Ann. Entomol. Soc. Am.">
        <title>Genomic analyses of the southern and eastern yellowjacket wasps (Hymenoptera: Vespidae) reveal evolutionary signatures of social life.</title>
        <authorList>
            <person name="Catto M.A."/>
            <person name="Caine P.B."/>
            <person name="Orr S.E."/>
            <person name="Hunt B.G."/>
            <person name="Goodisman M.A.D."/>
        </authorList>
    </citation>
    <scope>NUCLEOTIDE SEQUENCE [LARGE SCALE GENOMIC DNA]</scope>
    <source>
        <strain evidence="2">232</strain>
        <tissue evidence="2">Head and thorax</tissue>
    </source>
</reference>
<evidence type="ECO:0000313" key="2">
    <source>
        <dbReference type="EMBL" id="KAL2750480.1"/>
    </source>
</evidence>
<dbReference type="AlphaFoldDB" id="A0ABD2CZD8"/>
<organism evidence="2 3">
    <name type="scientific">Vespula maculifrons</name>
    <name type="common">Eastern yellow jacket</name>
    <name type="synonym">Wasp</name>
    <dbReference type="NCBI Taxonomy" id="7453"/>
    <lineage>
        <taxon>Eukaryota</taxon>
        <taxon>Metazoa</taxon>
        <taxon>Ecdysozoa</taxon>
        <taxon>Arthropoda</taxon>
        <taxon>Hexapoda</taxon>
        <taxon>Insecta</taxon>
        <taxon>Pterygota</taxon>
        <taxon>Neoptera</taxon>
        <taxon>Endopterygota</taxon>
        <taxon>Hymenoptera</taxon>
        <taxon>Apocrita</taxon>
        <taxon>Aculeata</taxon>
        <taxon>Vespoidea</taxon>
        <taxon>Vespidae</taxon>
        <taxon>Vespinae</taxon>
        <taxon>Vespula</taxon>
    </lineage>
</organism>
<sequence>MDHPSSIVTIATKDVGKGITDEDNDDNNDDDDDDDNDDDDGVDFLLVVLLSWNDWNLYYLESFHDGGKSIKERTRIANYDEKLWRIICNNKLDLSCIFETSLERIVFSTWLFSGKQANLYEGSIKSSIECIDIARVSDCTQLDTDRIQNIKNYKPLYVRERSHRYA</sequence>
<comment type="caution">
    <text evidence="2">The sequence shown here is derived from an EMBL/GenBank/DDBJ whole genome shotgun (WGS) entry which is preliminary data.</text>
</comment>
<dbReference type="Proteomes" id="UP001607303">
    <property type="component" value="Unassembled WGS sequence"/>
</dbReference>
<feature type="region of interest" description="Disordered" evidence="1">
    <location>
        <begin position="1"/>
        <end position="35"/>
    </location>
</feature>
<keyword evidence="3" id="KW-1185">Reference proteome</keyword>
<gene>
    <name evidence="2" type="ORF">V1477_001270</name>
</gene>